<sequence length="59" mass="6249">MLPLPRLPHCGGCQSGREEGLVMRHRSKPLLDNGIAYRAGVIGLGLLPIAMAFAAVLIP</sequence>
<comment type="caution">
    <text evidence="2">The sequence shown here is derived from an EMBL/GenBank/DDBJ whole genome shotgun (WGS) entry which is preliminary data.</text>
</comment>
<evidence type="ECO:0000313" key="3">
    <source>
        <dbReference type="Proteomes" id="UP000076959"/>
    </source>
</evidence>
<evidence type="ECO:0000256" key="1">
    <source>
        <dbReference type="SAM" id="Phobius"/>
    </source>
</evidence>
<name>A0A176YKU5_9BRAD</name>
<keyword evidence="1" id="KW-1133">Transmembrane helix</keyword>
<proteinExistence type="predicted"/>
<protein>
    <submittedName>
        <fullName evidence="2">Uncharacterized protein</fullName>
    </submittedName>
</protein>
<dbReference type="Proteomes" id="UP000076959">
    <property type="component" value="Unassembled WGS sequence"/>
</dbReference>
<dbReference type="AlphaFoldDB" id="A0A176YKU5"/>
<keyword evidence="1" id="KW-0472">Membrane</keyword>
<feature type="transmembrane region" description="Helical" evidence="1">
    <location>
        <begin position="35"/>
        <end position="58"/>
    </location>
</feature>
<dbReference type="EMBL" id="LUUB01000066">
    <property type="protein sequence ID" value="OAF07644.1"/>
    <property type="molecule type" value="Genomic_DNA"/>
</dbReference>
<gene>
    <name evidence="2" type="ORF">AYJ54_17455</name>
</gene>
<keyword evidence="3" id="KW-1185">Reference proteome</keyword>
<accession>A0A176YKU5</accession>
<reference evidence="2 3" key="1">
    <citation type="submission" date="2016-03" db="EMBL/GenBank/DDBJ databases">
        <title>Draft Genome Sequence of the Strain BR 10245 (Bradyrhizobium sp.) isolated from nodules of Centrolobium paraense.</title>
        <authorList>
            <person name="Simoes-Araujo J.L.Sr."/>
            <person name="Barauna A.C."/>
            <person name="Silva K."/>
            <person name="Zilli J.E."/>
        </authorList>
    </citation>
    <scope>NUCLEOTIDE SEQUENCE [LARGE SCALE GENOMIC DNA]</scope>
    <source>
        <strain evidence="2 3">BR 10245</strain>
    </source>
</reference>
<keyword evidence="1" id="KW-0812">Transmembrane</keyword>
<evidence type="ECO:0000313" key="2">
    <source>
        <dbReference type="EMBL" id="OAF07644.1"/>
    </source>
</evidence>
<organism evidence="2 3">
    <name type="scientific">Bradyrhizobium centrolobii</name>
    <dbReference type="NCBI Taxonomy" id="1505087"/>
    <lineage>
        <taxon>Bacteria</taxon>
        <taxon>Pseudomonadati</taxon>
        <taxon>Pseudomonadota</taxon>
        <taxon>Alphaproteobacteria</taxon>
        <taxon>Hyphomicrobiales</taxon>
        <taxon>Nitrobacteraceae</taxon>
        <taxon>Bradyrhizobium</taxon>
    </lineage>
</organism>